<dbReference type="EMBL" id="BMRB01000007">
    <property type="protein sequence ID" value="GGS54957.1"/>
    <property type="molecule type" value="Genomic_DNA"/>
</dbReference>
<evidence type="ECO:0000313" key="2">
    <source>
        <dbReference type="EMBL" id="GGS54957.1"/>
    </source>
</evidence>
<dbReference type="InterPro" id="IPR012312">
    <property type="entry name" value="Hemerythrin-like"/>
</dbReference>
<dbReference type="RefSeq" id="WP_229787628.1">
    <property type="nucleotide sequence ID" value="NZ_BMRB01000007.1"/>
</dbReference>
<evidence type="ECO:0000313" key="3">
    <source>
        <dbReference type="Proteomes" id="UP000660680"/>
    </source>
</evidence>
<comment type="caution">
    <text evidence="2">The sequence shown here is derived from an EMBL/GenBank/DDBJ whole genome shotgun (WGS) entry which is preliminary data.</text>
</comment>
<reference evidence="2" key="2">
    <citation type="submission" date="2020-09" db="EMBL/GenBank/DDBJ databases">
        <authorList>
            <person name="Sun Q."/>
            <person name="Ohkuma M."/>
        </authorList>
    </citation>
    <scope>NUCLEOTIDE SEQUENCE</scope>
    <source>
        <strain evidence="2">JCM 3276</strain>
    </source>
</reference>
<reference evidence="2" key="1">
    <citation type="journal article" date="2014" name="Int. J. Syst. Evol. Microbiol.">
        <title>Complete genome sequence of Corynebacterium casei LMG S-19264T (=DSM 44701T), isolated from a smear-ripened cheese.</title>
        <authorList>
            <consortium name="US DOE Joint Genome Institute (JGI-PGF)"/>
            <person name="Walter F."/>
            <person name="Albersmeier A."/>
            <person name="Kalinowski J."/>
            <person name="Ruckert C."/>
        </authorList>
    </citation>
    <scope>NUCLEOTIDE SEQUENCE</scope>
    <source>
        <strain evidence="2">JCM 3276</strain>
    </source>
</reference>
<dbReference type="Pfam" id="PF01814">
    <property type="entry name" value="Hemerythrin"/>
    <property type="match status" value="1"/>
</dbReference>
<dbReference type="Gene3D" id="1.20.120.520">
    <property type="entry name" value="nmb1532 protein domain like"/>
    <property type="match status" value="1"/>
</dbReference>
<protein>
    <recommendedName>
        <fullName evidence="1">Hemerythrin-like domain-containing protein</fullName>
    </recommendedName>
</protein>
<dbReference type="AlphaFoldDB" id="A0A918LJ15"/>
<dbReference type="CDD" id="cd12108">
    <property type="entry name" value="Hr-like"/>
    <property type="match status" value="1"/>
</dbReference>
<feature type="domain" description="Hemerythrin-like" evidence="1">
    <location>
        <begin position="10"/>
        <end position="137"/>
    </location>
</feature>
<proteinExistence type="predicted"/>
<sequence length="209" mass="23090">MSDKLDMTPMYAMHDALRRELEHLAKVTVRLDDPRRVLRAAVGWELFRKSLHVHHTAEDDALWPALRRTLADRPDDLALLEAMEAEHAGVDQLIEAIDAQLADPEAPLNGLGDLVDSLVTGLSGHLRHEEAQALPLIQAVATPQQWAHFGQVHGQRIGPDAPRLLPWLLEGASDETVATMLAPLPEPARAAFTAQWRPAYAALDRWGTA</sequence>
<organism evidence="2 3">
    <name type="scientific">Actinokineospora fastidiosa</name>
    <dbReference type="NCBI Taxonomy" id="1816"/>
    <lineage>
        <taxon>Bacteria</taxon>
        <taxon>Bacillati</taxon>
        <taxon>Actinomycetota</taxon>
        <taxon>Actinomycetes</taxon>
        <taxon>Pseudonocardiales</taxon>
        <taxon>Pseudonocardiaceae</taxon>
        <taxon>Actinokineospora</taxon>
    </lineage>
</organism>
<gene>
    <name evidence="2" type="ORF">GCM10010171_57630</name>
</gene>
<name>A0A918LJ15_9PSEU</name>
<dbReference type="Proteomes" id="UP000660680">
    <property type="component" value="Unassembled WGS sequence"/>
</dbReference>
<evidence type="ECO:0000259" key="1">
    <source>
        <dbReference type="Pfam" id="PF01814"/>
    </source>
</evidence>
<accession>A0A918LJ15</accession>
<keyword evidence="3" id="KW-1185">Reference proteome</keyword>